<comment type="caution">
    <text evidence="1">The sequence shown here is derived from an EMBL/GenBank/DDBJ whole genome shotgun (WGS) entry which is preliminary data.</text>
</comment>
<dbReference type="EMBL" id="JBBKTW010000004">
    <property type="protein sequence ID" value="MEN2989361.1"/>
    <property type="molecule type" value="Genomic_DNA"/>
</dbReference>
<dbReference type="Proteomes" id="UP001413721">
    <property type="component" value="Unassembled WGS sequence"/>
</dbReference>
<dbReference type="InterPro" id="IPR038493">
    <property type="entry name" value="MqsR_sf"/>
</dbReference>
<dbReference type="InterPro" id="IPR031451">
    <property type="entry name" value="MqsR_toxin"/>
</dbReference>
<gene>
    <name evidence="1" type="ORF">WG926_13690</name>
</gene>
<dbReference type="Pfam" id="PF15723">
    <property type="entry name" value="MqsR_toxin"/>
    <property type="match status" value="1"/>
</dbReference>
<evidence type="ECO:0000313" key="2">
    <source>
        <dbReference type="Proteomes" id="UP001413721"/>
    </source>
</evidence>
<proteinExistence type="predicted"/>
<protein>
    <submittedName>
        <fullName evidence="1">Type II toxin-antitoxin system MqsR family toxin</fullName>
    </submittedName>
</protein>
<reference evidence="1 2" key="1">
    <citation type="submission" date="2024-03" db="EMBL/GenBank/DDBJ databases">
        <title>High-quality draft genome sequencing of Tistrella sp. BH-R2-4.</title>
        <authorList>
            <person name="Dong C."/>
        </authorList>
    </citation>
    <scope>NUCLEOTIDE SEQUENCE [LARGE SCALE GENOMIC DNA]</scope>
    <source>
        <strain evidence="1 2">BH-R2-4</strain>
    </source>
</reference>
<keyword evidence="2" id="KW-1185">Reference proteome</keyword>
<name>A0ABU9YL06_9PROT</name>
<accession>A0ABU9YL06</accession>
<sequence>MVVKRKPHHNLTAVQAKFAQVETLEVTRTAIEGARALGYSLKDIVDVVQALVPGDFVKSETAHSPPNAKIWHDTYNLPWDDRWLYLKFAGEMLIDVSLTSFKEVGNG</sequence>
<dbReference type="Gene3D" id="3.30.2310.40">
    <property type="match status" value="1"/>
</dbReference>
<dbReference type="CDD" id="cd12869">
    <property type="entry name" value="MqsR"/>
    <property type="match status" value="1"/>
</dbReference>
<organism evidence="1 2">
    <name type="scientific">Tistrella arctica</name>
    <dbReference type="NCBI Taxonomy" id="3133430"/>
    <lineage>
        <taxon>Bacteria</taxon>
        <taxon>Pseudomonadati</taxon>
        <taxon>Pseudomonadota</taxon>
        <taxon>Alphaproteobacteria</taxon>
        <taxon>Geminicoccales</taxon>
        <taxon>Geminicoccaceae</taxon>
        <taxon>Tistrella</taxon>
    </lineage>
</organism>
<evidence type="ECO:0000313" key="1">
    <source>
        <dbReference type="EMBL" id="MEN2989361.1"/>
    </source>
</evidence>